<reference evidence="1 2" key="1">
    <citation type="submission" date="2016-04" db="EMBL/GenBank/DDBJ databases">
        <title>The genome of Intoshia linei affirms orthonectids as highly simplified spiralians.</title>
        <authorList>
            <person name="Mikhailov K.V."/>
            <person name="Slusarev G.S."/>
            <person name="Nikitin M.A."/>
            <person name="Logacheva M.D."/>
            <person name="Penin A."/>
            <person name="Aleoshin V."/>
            <person name="Panchin Y.V."/>
        </authorList>
    </citation>
    <scope>NUCLEOTIDE SEQUENCE [LARGE SCALE GENOMIC DNA]</scope>
    <source>
        <strain evidence="1">Intl2013</strain>
        <tissue evidence="1">Whole animal</tissue>
    </source>
</reference>
<dbReference type="AlphaFoldDB" id="A0A177ATQ8"/>
<comment type="caution">
    <text evidence="1">The sequence shown here is derived from an EMBL/GenBank/DDBJ whole genome shotgun (WGS) entry which is preliminary data.</text>
</comment>
<evidence type="ECO:0000313" key="1">
    <source>
        <dbReference type="EMBL" id="OAF65408.1"/>
    </source>
</evidence>
<dbReference type="Proteomes" id="UP000078046">
    <property type="component" value="Unassembled WGS sequence"/>
</dbReference>
<gene>
    <name evidence="1" type="ORF">A3Q56_06894</name>
</gene>
<protein>
    <submittedName>
        <fullName evidence="1">Uncharacterized protein</fullName>
    </submittedName>
</protein>
<dbReference type="EMBL" id="LWCA01001305">
    <property type="protein sequence ID" value="OAF65408.1"/>
    <property type="molecule type" value="Genomic_DNA"/>
</dbReference>
<organism evidence="1 2">
    <name type="scientific">Intoshia linei</name>
    <dbReference type="NCBI Taxonomy" id="1819745"/>
    <lineage>
        <taxon>Eukaryota</taxon>
        <taxon>Metazoa</taxon>
        <taxon>Spiralia</taxon>
        <taxon>Lophotrochozoa</taxon>
        <taxon>Mesozoa</taxon>
        <taxon>Orthonectida</taxon>
        <taxon>Rhopaluridae</taxon>
        <taxon>Intoshia</taxon>
    </lineage>
</organism>
<name>A0A177ATQ8_9BILA</name>
<accession>A0A177ATQ8</accession>
<keyword evidence="2" id="KW-1185">Reference proteome</keyword>
<evidence type="ECO:0000313" key="2">
    <source>
        <dbReference type="Proteomes" id="UP000078046"/>
    </source>
</evidence>
<proteinExistence type="predicted"/>
<sequence length="78" mass="9609">MYSHNIKDRITIFDQIQYNKSIHNKRVKRNFEKHIQKSKSYFTENFSLISQRKSKQESIYKLRNRNDCRKPSRFLIGK</sequence>